<accession>K5CQ96</accession>
<evidence type="ECO:0000256" key="3">
    <source>
        <dbReference type="ARBA" id="ARBA00023172"/>
    </source>
</evidence>
<dbReference type="Proteomes" id="UP000007995">
    <property type="component" value="Unassembled WGS sequence"/>
</dbReference>
<name>K5CQ96_9BACE</name>
<dbReference type="OrthoDB" id="892893at2"/>
<dbReference type="Gene3D" id="1.10.443.10">
    <property type="entry name" value="Intergrase catalytic core"/>
    <property type="match status" value="1"/>
</dbReference>
<dbReference type="CDD" id="cd01185">
    <property type="entry name" value="INTN1_C_like"/>
    <property type="match status" value="1"/>
</dbReference>
<dbReference type="AlphaFoldDB" id="K5CQ96"/>
<dbReference type="InterPro" id="IPR002104">
    <property type="entry name" value="Integrase_catalytic"/>
</dbReference>
<dbReference type="PROSITE" id="PS51898">
    <property type="entry name" value="TYR_RECOMBINASE"/>
    <property type="match status" value="1"/>
</dbReference>
<dbReference type="InterPro" id="IPR013762">
    <property type="entry name" value="Integrase-like_cat_sf"/>
</dbReference>
<reference evidence="5 6" key="1">
    <citation type="submission" date="2012-02" db="EMBL/GenBank/DDBJ databases">
        <title>The Genome Sequence of Bacteroides finegoldii CL09T03C10.</title>
        <authorList>
            <consortium name="The Broad Institute Genome Sequencing Platform"/>
            <person name="Earl A."/>
            <person name="Ward D."/>
            <person name="Feldgarden M."/>
            <person name="Gevers D."/>
            <person name="Zitomersky N.L."/>
            <person name="Coyne M.J."/>
            <person name="Comstock L.E."/>
            <person name="Young S.K."/>
            <person name="Zeng Q."/>
            <person name="Gargeya S."/>
            <person name="Fitzgerald M."/>
            <person name="Haas B."/>
            <person name="Abouelleil A."/>
            <person name="Alvarado L."/>
            <person name="Arachchi H.M."/>
            <person name="Berlin A."/>
            <person name="Chapman S.B."/>
            <person name="Gearin G."/>
            <person name="Goldberg J."/>
            <person name="Griggs A."/>
            <person name="Gujja S."/>
            <person name="Hansen M."/>
            <person name="Heiman D."/>
            <person name="Howarth C."/>
            <person name="Larimer J."/>
            <person name="Lui A."/>
            <person name="MacDonald P.J.P."/>
            <person name="McCowen C."/>
            <person name="Montmayeur A."/>
            <person name="Murphy C."/>
            <person name="Neiman D."/>
            <person name="Pearson M."/>
            <person name="Priest M."/>
            <person name="Roberts A."/>
            <person name="Saif S."/>
            <person name="Shea T."/>
            <person name="Sisk P."/>
            <person name="Stolte C."/>
            <person name="Sykes S."/>
            <person name="Wortman J."/>
            <person name="Nusbaum C."/>
            <person name="Birren B."/>
        </authorList>
    </citation>
    <scope>NUCLEOTIDE SEQUENCE [LARGE SCALE GENOMIC DNA]</scope>
    <source>
        <strain evidence="5 6">CL09T03C10</strain>
    </source>
</reference>
<dbReference type="GO" id="GO:0006310">
    <property type="term" value="P:DNA recombination"/>
    <property type="evidence" value="ECO:0007669"/>
    <property type="project" value="UniProtKB-KW"/>
</dbReference>
<comment type="caution">
    <text evidence="5">The sequence shown here is derived from an EMBL/GenBank/DDBJ whole genome shotgun (WGS) entry which is preliminary data.</text>
</comment>
<dbReference type="HOGENOM" id="CLU_033139_7_2_10"/>
<sequence>MERQIFINEMQARFNLRKPRSEKPTNLYLVCRINNKQVKLSTGVKIYPDHWNEKRQEAYISVRLSEIDNINNTIVNKKITKLKEYFIEFKHYLCMHPDEIGESMKLLKQHIYKDRMKKELQKPATFIMKQIIEAKTCAESSKKQYRSNIDKFERFLKENEIPNTWESMNLDTINRYQKQIIKENPLHPHNTLRNIIKGTIFNLLGIADKRLDIPFKWSDSNLNSFEFVKDKSNKELADNKKVSLTEEQLNKFYKHIITGTERQIKKYTEIRDLFILQCLVGQRIGDMQKFFNGDNEMDEEAGTISIIQQKTKARAIIPLLPLAKEIISKYENKELLYYKERKSIVNEALKEVAEQAGLDEPITYEENGIKQTQPLYKLLHTHTARHTFITILCRKGIPKETVIIATGHEDTKMIDKVYSHLNSKDKAKKVSNAFKSLNNGIFNMGKVETNSLNEVKPTNDATNNITFDTLLDTQFFASKINKASDMFERMGYVKNGKLYDYNSEISGIVKEIEAYMQSPASGLEVAHKYVERLSVGNLSNLRDELKLLIVKCIKIEVNVETVMQIVDKAFKMGILDNDSLNDMKEIVAAMLTAKDK</sequence>
<dbReference type="PANTHER" id="PTHR30349">
    <property type="entry name" value="PHAGE INTEGRASE-RELATED"/>
    <property type="match status" value="1"/>
</dbReference>
<dbReference type="InterPro" id="IPR050090">
    <property type="entry name" value="Tyrosine_recombinase_XerCD"/>
</dbReference>
<dbReference type="PANTHER" id="PTHR30349:SF41">
    <property type="entry name" value="INTEGRASE_RECOMBINASE PROTEIN MJ0367-RELATED"/>
    <property type="match status" value="1"/>
</dbReference>
<evidence type="ECO:0000313" key="5">
    <source>
        <dbReference type="EMBL" id="EKJ91570.1"/>
    </source>
</evidence>
<keyword evidence="2" id="KW-0238">DNA-binding</keyword>
<keyword evidence="3" id="KW-0233">DNA recombination</keyword>
<dbReference type="InterPro" id="IPR011010">
    <property type="entry name" value="DNA_brk_join_enz"/>
</dbReference>
<protein>
    <recommendedName>
        <fullName evidence="4">Tyr recombinase domain-containing protein</fullName>
    </recommendedName>
</protein>
<evidence type="ECO:0000256" key="1">
    <source>
        <dbReference type="ARBA" id="ARBA00008857"/>
    </source>
</evidence>
<dbReference type="EMBL" id="AGXW01000002">
    <property type="protein sequence ID" value="EKJ91570.1"/>
    <property type="molecule type" value="Genomic_DNA"/>
</dbReference>
<evidence type="ECO:0000313" key="6">
    <source>
        <dbReference type="Proteomes" id="UP000007995"/>
    </source>
</evidence>
<dbReference type="RefSeq" id="WP_007759082.1">
    <property type="nucleotide sequence ID" value="NZ_AKBZ01000001.1"/>
</dbReference>
<dbReference type="SUPFAM" id="SSF56349">
    <property type="entry name" value="DNA breaking-rejoining enzymes"/>
    <property type="match status" value="1"/>
</dbReference>
<proteinExistence type="inferred from homology"/>
<dbReference type="Pfam" id="PF00589">
    <property type="entry name" value="Phage_integrase"/>
    <property type="match status" value="1"/>
</dbReference>
<organism evidence="5 6">
    <name type="scientific">Bacteroides finegoldii CL09T03C10</name>
    <dbReference type="NCBI Taxonomy" id="997888"/>
    <lineage>
        <taxon>Bacteria</taxon>
        <taxon>Pseudomonadati</taxon>
        <taxon>Bacteroidota</taxon>
        <taxon>Bacteroidia</taxon>
        <taxon>Bacteroidales</taxon>
        <taxon>Bacteroidaceae</taxon>
        <taxon>Bacteroides</taxon>
    </lineage>
</organism>
<gene>
    <name evidence="5" type="ORF">HMPREF1057_00405</name>
</gene>
<dbReference type="GO" id="GO:0015074">
    <property type="term" value="P:DNA integration"/>
    <property type="evidence" value="ECO:0007669"/>
    <property type="project" value="InterPro"/>
</dbReference>
<dbReference type="GO" id="GO:0003677">
    <property type="term" value="F:DNA binding"/>
    <property type="evidence" value="ECO:0007669"/>
    <property type="project" value="UniProtKB-KW"/>
</dbReference>
<evidence type="ECO:0000259" key="4">
    <source>
        <dbReference type="PROSITE" id="PS51898"/>
    </source>
</evidence>
<evidence type="ECO:0000256" key="2">
    <source>
        <dbReference type="ARBA" id="ARBA00023125"/>
    </source>
</evidence>
<feature type="domain" description="Tyr recombinase" evidence="4">
    <location>
        <begin position="239"/>
        <end position="431"/>
    </location>
</feature>
<comment type="similarity">
    <text evidence="1">Belongs to the 'phage' integrase family.</text>
</comment>